<evidence type="ECO:0008006" key="4">
    <source>
        <dbReference type="Google" id="ProtNLM"/>
    </source>
</evidence>
<comment type="caution">
    <text evidence="2">The sequence shown here is derived from an EMBL/GenBank/DDBJ whole genome shotgun (WGS) entry which is preliminary data.</text>
</comment>
<dbReference type="Proteomes" id="UP000006242">
    <property type="component" value="Unassembled WGS sequence"/>
</dbReference>
<evidence type="ECO:0000256" key="1">
    <source>
        <dbReference type="SAM" id="MobiDB-lite"/>
    </source>
</evidence>
<evidence type="ECO:0000313" key="2">
    <source>
        <dbReference type="EMBL" id="ERJ20547.1"/>
    </source>
</evidence>
<reference evidence="2 3" key="2">
    <citation type="journal article" date="2013" name="PLoS ONE">
        <title>INDIGO - INtegrated Data Warehouse of MIcrobial GenOmes with Examples from the Red Sea Extremophiles.</title>
        <authorList>
            <person name="Alam I."/>
            <person name="Antunes A."/>
            <person name="Kamau A.A."/>
            <person name="Ba Alawi W."/>
            <person name="Kalkatawi M."/>
            <person name="Stingl U."/>
            <person name="Bajic V.B."/>
        </authorList>
    </citation>
    <scope>NUCLEOTIDE SEQUENCE [LARGE SCALE GENOMIC DNA]</scope>
    <source>
        <strain evidence="2 3">E1L3A</strain>
    </source>
</reference>
<dbReference type="EMBL" id="AFNV02000003">
    <property type="protein sequence ID" value="ERJ20547.1"/>
    <property type="molecule type" value="Genomic_DNA"/>
</dbReference>
<reference evidence="2 3" key="1">
    <citation type="journal article" date="2011" name="J. Bacteriol.">
        <title>Genome sequence of Salinisphaera shabanensis, a gammaproteobacterium from the harsh, variable environment of the brine-seawater interface of the Shaban Deep in the Red Sea.</title>
        <authorList>
            <person name="Antunes A."/>
            <person name="Alam I."/>
            <person name="Bajic V.B."/>
            <person name="Stingl U."/>
        </authorList>
    </citation>
    <scope>NUCLEOTIDE SEQUENCE [LARGE SCALE GENOMIC DNA]</scope>
    <source>
        <strain evidence="2 3">E1L3A</strain>
    </source>
</reference>
<accession>U2ERC2</accession>
<dbReference type="AlphaFoldDB" id="U2ERC2"/>
<dbReference type="eggNOG" id="ENOG502ZE7T">
    <property type="taxonomic scope" value="Bacteria"/>
</dbReference>
<dbReference type="RefSeq" id="WP_006914052.1">
    <property type="nucleotide sequence ID" value="NZ_AFNV02000003.1"/>
</dbReference>
<gene>
    <name evidence="2" type="ORF">SSPSH_000657</name>
</gene>
<evidence type="ECO:0000313" key="3">
    <source>
        <dbReference type="Proteomes" id="UP000006242"/>
    </source>
</evidence>
<protein>
    <recommendedName>
        <fullName evidence="4">PepSY domain-containing protein</fullName>
    </recommendedName>
</protein>
<organism evidence="2 3">
    <name type="scientific">Salinisphaera shabanensis E1L3A</name>
    <dbReference type="NCBI Taxonomy" id="1033802"/>
    <lineage>
        <taxon>Bacteria</taxon>
        <taxon>Pseudomonadati</taxon>
        <taxon>Pseudomonadota</taxon>
        <taxon>Gammaproteobacteria</taxon>
        <taxon>Salinisphaerales</taxon>
        <taxon>Salinisphaeraceae</taxon>
        <taxon>Salinisphaera</taxon>
    </lineage>
</organism>
<sequence length="118" mass="12593">MTRYAIDQETALASLRIAMALLMLLVCPIALAQFGGNALRAPLAEGAGPGKTPPSEVAERDTRPQPNVAPAEAARRASREYGGRVLNVVLEDGPGGPYYRVKLLDGGRVHIVHVEARH</sequence>
<dbReference type="OrthoDB" id="7069104at2"/>
<feature type="region of interest" description="Disordered" evidence="1">
    <location>
        <begin position="42"/>
        <end position="76"/>
    </location>
</feature>
<proteinExistence type="predicted"/>
<keyword evidence="3" id="KW-1185">Reference proteome</keyword>
<dbReference type="STRING" id="1033802.SSPSH_000657"/>
<name>U2ERC2_9GAMM</name>